<evidence type="ECO:0000313" key="2">
    <source>
        <dbReference type="EMBL" id="MCV9881692.1"/>
    </source>
</evidence>
<evidence type="ECO:0000313" key="1">
    <source>
        <dbReference type="EMBL" id="MCV9878269.1"/>
    </source>
</evidence>
<dbReference type="Proteomes" id="UP001165568">
    <property type="component" value="Unassembled WGS sequence"/>
</dbReference>
<dbReference type="RefSeq" id="WP_264089404.1">
    <property type="nucleotide sequence ID" value="NZ_JAMPJT010000003.1"/>
</dbReference>
<gene>
    <name evidence="1" type="ORF">NC803_05345</name>
    <name evidence="2" type="ORF">NC856_05340</name>
</gene>
<dbReference type="Proteomes" id="UP001165569">
    <property type="component" value="Unassembled WGS sequence"/>
</dbReference>
<protein>
    <submittedName>
        <fullName evidence="1">Uncharacterized protein</fullName>
    </submittedName>
</protein>
<dbReference type="AlphaFoldDB" id="A0AA41XW57"/>
<evidence type="ECO:0000313" key="3">
    <source>
        <dbReference type="Proteomes" id="UP001165568"/>
    </source>
</evidence>
<sequence>MRIDAENVRQMTGRAGQHRGVRAGAEIVRGVTYNGFAPYEVTPLPHGYIR</sequence>
<dbReference type="EMBL" id="JAMPJU010000003">
    <property type="protein sequence ID" value="MCV9881692.1"/>
    <property type="molecule type" value="Genomic_DNA"/>
</dbReference>
<comment type="caution">
    <text evidence="1">The sequence shown here is derived from an EMBL/GenBank/DDBJ whole genome shotgun (WGS) entry which is preliminary data.</text>
</comment>
<evidence type="ECO:0000313" key="4">
    <source>
        <dbReference type="Proteomes" id="UP001165569"/>
    </source>
</evidence>
<keyword evidence="3" id="KW-1185">Reference proteome</keyword>
<proteinExistence type="predicted"/>
<reference evidence="1" key="1">
    <citation type="submission" date="2022-04" db="EMBL/GenBank/DDBJ databases">
        <title>Brenneria sp. isolated from walnut trees in Serbia.</title>
        <authorList>
            <person name="Gasic K."/>
            <person name="Zlatkovic N."/>
            <person name="Kuzmanovic N."/>
        </authorList>
    </citation>
    <scope>NUCLEOTIDE SEQUENCE</scope>
    <source>
        <strain evidence="2">KBI 423</strain>
        <strain evidence="1">KBI 447</strain>
    </source>
</reference>
<organism evidence="1 4">
    <name type="scientific">Brenneria izbisi</name>
    <dbReference type="NCBI Taxonomy" id="2939450"/>
    <lineage>
        <taxon>Bacteria</taxon>
        <taxon>Pseudomonadati</taxon>
        <taxon>Pseudomonadota</taxon>
        <taxon>Gammaproteobacteria</taxon>
        <taxon>Enterobacterales</taxon>
        <taxon>Pectobacteriaceae</taxon>
        <taxon>Brenneria</taxon>
    </lineage>
</organism>
<accession>A0AA41XW57</accession>
<dbReference type="EMBL" id="JAMPJT010000003">
    <property type="protein sequence ID" value="MCV9878269.1"/>
    <property type="molecule type" value="Genomic_DNA"/>
</dbReference>
<name>A0AA41XW57_9GAMM</name>